<dbReference type="InterPro" id="IPR045584">
    <property type="entry name" value="Pilin-like"/>
</dbReference>
<dbReference type="RefSeq" id="WP_078812678.1">
    <property type="nucleotide sequence ID" value="NZ_FUYE01000004.1"/>
</dbReference>
<dbReference type="InterPro" id="IPR012902">
    <property type="entry name" value="N_methyl_site"/>
</dbReference>
<reference evidence="3" key="1">
    <citation type="submission" date="2017-02" db="EMBL/GenBank/DDBJ databases">
        <authorList>
            <person name="Varghese N."/>
            <person name="Submissions S."/>
        </authorList>
    </citation>
    <scope>NUCLEOTIDE SEQUENCE [LARGE SCALE GENOMIC DNA]</scope>
    <source>
        <strain evidence="3">ATCC 700200</strain>
    </source>
</reference>
<keyword evidence="1" id="KW-0472">Membrane</keyword>
<keyword evidence="3" id="KW-1185">Reference proteome</keyword>
<organism evidence="2 3">
    <name type="scientific">Prosthecobacter debontii</name>
    <dbReference type="NCBI Taxonomy" id="48467"/>
    <lineage>
        <taxon>Bacteria</taxon>
        <taxon>Pseudomonadati</taxon>
        <taxon>Verrucomicrobiota</taxon>
        <taxon>Verrucomicrobiia</taxon>
        <taxon>Verrucomicrobiales</taxon>
        <taxon>Verrucomicrobiaceae</taxon>
        <taxon>Prosthecobacter</taxon>
    </lineage>
</organism>
<dbReference type="Proteomes" id="UP000190774">
    <property type="component" value="Unassembled WGS sequence"/>
</dbReference>
<dbReference type="InterPro" id="IPR019836">
    <property type="entry name" value="Verru/Chthon_D"/>
</dbReference>
<sequence length="214" mass="23612">MKMKPQIPSRQMLAAAFTLLEVMVVVVILSLLLALLTPPLISVMESNRLTQSGQSLLFRVSMAQQLALTENRPVEMRFFNYADDNGVKGFHAAQLFFFDETDNVLNAIESPLYFNQGVMISDSAISPLIASSSEKGSSESLPAEREPFKSRSATYKKIVFYPNGSTSINLPLRDAYATLCSTRATVADASSPPQNYYTIQIDPVNGNAKSYRPQ</sequence>
<proteinExistence type="predicted"/>
<evidence type="ECO:0000313" key="3">
    <source>
        <dbReference type="Proteomes" id="UP000190774"/>
    </source>
</evidence>
<dbReference type="AlphaFoldDB" id="A0A1T4XGV9"/>
<dbReference type="STRING" id="48467.SAMN02745166_01475"/>
<protein>
    <submittedName>
        <fullName evidence="2">Verru_Chthon cassette protein D</fullName>
    </submittedName>
</protein>
<gene>
    <name evidence="2" type="ORF">SAMN02745166_01475</name>
</gene>
<dbReference type="OrthoDB" id="194207at2"/>
<dbReference type="SUPFAM" id="SSF54523">
    <property type="entry name" value="Pili subunits"/>
    <property type="match status" value="1"/>
</dbReference>
<dbReference type="Gene3D" id="3.30.700.10">
    <property type="entry name" value="Glycoprotein, Type 4 Pilin"/>
    <property type="match status" value="1"/>
</dbReference>
<dbReference type="NCBIfam" id="TIGR02532">
    <property type="entry name" value="IV_pilin_GFxxxE"/>
    <property type="match status" value="1"/>
</dbReference>
<evidence type="ECO:0000313" key="2">
    <source>
        <dbReference type="EMBL" id="SKA88719.1"/>
    </source>
</evidence>
<keyword evidence="1" id="KW-1133">Transmembrane helix</keyword>
<evidence type="ECO:0000256" key="1">
    <source>
        <dbReference type="SAM" id="Phobius"/>
    </source>
</evidence>
<keyword evidence="1" id="KW-0812">Transmembrane</keyword>
<dbReference type="NCBIfam" id="TIGR02596">
    <property type="entry name" value="Verru_Chthon cassette protein D"/>
    <property type="match status" value="1"/>
</dbReference>
<name>A0A1T4XGV9_9BACT</name>
<accession>A0A1T4XGV9</accession>
<dbReference type="EMBL" id="FUYE01000004">
    <property type="protein sequence ID" value="SKA88719.1"/>
    <property type="molecule type" value="Genomic_DNA"/>
</dbReference>
<feature type="transmembrane region" description="Helical" evidence="1">
    <location>
        <begin position="12"/>
        <end position="36"/>
    </location>
</feature>